<evidence type="ECO:0000313" key="2">
    <source>
        <dbReference type="Proteomes" id="UP000193642"/>
    </source>
</evidence>
<sequence>MIDCRCNQDGLRQGFAEMWAWTYWKDCGKEGTSTGASKMRELAIRYRYIGHGQPDMLGDGRAGIPVTDNGYVVVFTLGNYITSDWYALTINDKTLQLSWYTGKEALGSATFTGTKRRIRDGATNVVNIINVAAALGPAVATTTNAAVPTAAPTVVYSQYQAADNKAPVATQAKICTLPVLIWFFPDLLVSLSLQLP</sequence>
<gene>
    <name evidence="1" type="ORF">BCR33DRAFT_788523</name>
</gene>
<name>A0A1Y2BWH5_9FUNG</name>
<dbReference type="AlphaFoldDB" id="A0A1Y2BWH5"/>
<protein>
    <submittedName>
        <fullName evidence="1">Uncharacterized protein</fullName>
    </submittedName>
</protein>
<accession>A0A1Y2BWH5</accession>
<comment type="caution">
    <text evidence="1">The sequence shown here is derived from an EMBL/GenBank/DDBJ whole genome shotgun (WGS) entry which is preliminary data.</text>
</comment>
<reference evidence="1 2" key="1">
    <citation type="submission" date="2016-07" db="EMBL/GenBank/DDBJ databases">
        <title>Pervasive Adenine N6-methylation of Active Genes in Fungi.</title>
        <authorList>
            <consortium name="DOE Joint Genome Institute"/>
            <person name="Mondo S.J."/>
            <person name="Dannebaum R.O."/>
            <person name="Kuo R.C."/>
            <person name="Labutti K."/>
            <person name="Haridas S."/>
            <person name="Kuo A."/>
            <person name="Salamov A."/>
            <person name="Ahrendt S.R."/>
            <person name="Lipzen A."/>
            <person name="Sullivan W."/>
            <person name="Andreopoulos W.B."/>
            <person name="Clum A."/>
            <person name="Lindquist E."/>
            <person name="Daum C."/>
            <person name="Ramamoorthy G.K."/>
            <person name="Gryganskyi A."/>
            <person name="Culley D."/>
            <person name="Magnuson J.K."/>
            <person name="James T.Y."/>
            <person name="O'Malley M.A."/>
            <person name="Stajich J.E."/>
            <person name="Spatafora J.W."/>
            <person name="Visel A."/>
            <person name="Grigoriev I.V."/>
        </authorList>
    </citation>
    <scope>NUCLEOTIDE SEQUENCE [LARGE SCALE GENOMIC DNA]</scope>
    <source>
        <strain evidence="1 2">JEL800</strain>
    </source>
</reference>
<dbReference type="Proteomes" id="UP000193642">
    <property type="component" value="Unassembled WGS sequence"/>
</dbReference>
<organism evidence="1 2">
    <name type="scientific">Rhizoclosmatium globosum</name>
    <dbReference type="NCBI Taxonomy" id="329046"/>
    <lineage>
        <taxon>Eukaryota</taxon>
        <taxon>Fungi</taxon>
        <taxon>Fungi incertae sedis</taxon>
        <taxon>Chytridiomycota</taxon>
        <taxon>Chytridiomycota incertae sedis</taxon>
        <taxon>Chytridiomycetes</taxon>
        <taxon>Chytridiales</taxon>
        <taxon>Chytriomycetaceae</taxon>
        <taxon>Rhizoclosmatium</taxon>
    </lineage>
</organism>
<evidence type="ECO:0000313" key="1">
    <source>
        <dbReference type="EMBL" id="ORY39093.1"/>
    </source>
</evidence>
<proteinExistence type="predicted"/>
<keyword evidence="2" id="KW-1185">Reference proteome</keyword>
<dbReference type="EMBL" id="MCGO01000041">
    <property type="protein sequence ID" value="ORY39093.1"/>
    <property type="molecule type" value="Genomic_DNA"/>
</dbReference>